<keyword evidence="1" id="KW-0472">Membrane</keyword>
<keyword evidence="1" id="KW-1133">Transmembrane helix</keyword>
<gene>
    <name evidence="2" type="ORF">K490DRAFT_56813</name>
</gene>
<dbReference type="Proteomes" id="UP000799776">
    <property type="component" value="Unassembled WGS sequence"/>
</dbReference>
<name>A0A9P4HVT0_9PEZI</name>
<proteinExistence type="predicted"/>
<comment type="caution">
    <text evidence="2">The sequence shown here is derived from an EMBL/GenBank/DDBJ whole genome shotgun (WGS) entry which is preliminary data.</text>
</comment>
<evidence type="ECO:0000313" key="2">
    <source>
        <dbReference type="EMBL" id="KAF2087727.1"/>
    </source>
</evidence>
<accession>A0A9P4HVT0</accession>
<dbReference type="AlphaFoldDB" id="A0A9P4HVT0"/>
<evidence type="ECO:0000256" key="1">
    <source>
        <dbReference type="SAM" id="Phobius"/>
    </source>
</evidence>
<protein>
    <submittedName>
        <fullName evidence="2">Uncharacterized protein</fullName>
    </submittedName>
</protein>
<evidence type="ECO:0000313" key="3">
    <source>
        <dbReference type="Proteomes" id="UP000799776"/>
    </source>
</evidence>
<dbReference type="EMBL" id="ML978719">
    <property type="protein sequence ID" value="KAF2087727.1"/>
    <property type="molecule type" value="Genomic_DNA"/>
</dbReference>
<organism evidence="2 3">
    <name type="scientific">Saccharata proteae CBS 121410</name>
    <dbReference type="NCBI Taxonomy" id="1314787"/>
    <lineage>
        <taxon>Eukaryota</taxon>
        <taxon>Fungi</taxon>
        <taxon>Dikarya</taxon>
        <taxon>Ascomycota</taxon>
        <taxon>Pezizomycotina</taxon>
        <taxon>Dothideomycetes</taxon>
        <taxon>Dothideomycetes incertae sedis</taxon>
        <taxon>Botryosphaeriales</taxon>
        <taxon>Saccharataceae</taxon>
        <taxon>Saccharata</taxon>
    </lineage>
</organism>
<reference evidence="2" key="1">
    <citation type="journal article" date="2020" name="Stud. Mycol.">
        <title>101 Dothideomycetes genomes: a test case for predicting lifestyles and emergence of pathogens.</title>
        <authorList>
            <person name="Haridas S."/>
            <person name="Albert R."/>
            <person name="Binder M."/>
            <person name="Bloem J."/>
            <person name="Labutti K."/>
            <person name="Salamov A."/>
            <person name="Andreopoulos B."/>
            <person name="Baker S."/>
            <person name="Barry K."/>
            <person name="Bills G."/>
            <person name="Bluhm B."/>
            <person name="Cannon C."/>
            <person name="Castanera R."/>
            <person name="Culley D."/>
            <person name="Daum C."/>
            <person name="Ezra D."/>
            <person name="Gonzalez J."/>
            <person name="Henrissat B."/>
            <person name="Kuo A."/>
            <person name="Liang C."/>
            <person name="Lipzen A."/>
            <person name="Lutzoni F."/>
            <person name="Magnuson J."/>
            <person name="Mondo S."/>
            <person name="Nolan M."/>
            <person name="Ohm R."/>
            <person name="Pangilinan J."/>
            <person name="Park H.-J."/>
            <person name="Ramirez L."/>
            <person name="Alfaro M."/>
            <person name="Sun H."/>
            <person name="Tritt A."/>
            <person name="Yoshinaga Y."/>
            <person name="Zwiers L.-H."/>
            <person name="Turgeon B."/>
            <person name="Goodwin S."/>
            <person name="Spatafora J."/>
            <person name="Crous P."/>
            <person name="Grigoriev I."/>
        </authorList>
    </citation>
    <scope>NUCLEOTIDE SEQUENCE</scope>
    <source>
        <strain evidence="2">CBS 121410</strain>
    </source>
</reference>
<keyword evidence="1" id="KW-0812">Transmembrane</keyword>
<feature type="transmembrane region" description="Helical" evidence="1">
    <location>
        <begin position="59"/>
        <end position="78"/>
    </location>
</feature>
<keyword evidence="3" id="KW-1185">Reference proteome</keyword>
<sequence length="126" mass="14328">MTGQMRFRKFISAIRELEPAICPTTLHTSEPIKSVTFFRPPKDAGIDVDDSKDNVRDSIVMLMIMAMTIMMIILGNFAPKPKDCDSIDWGSVRGDHYNRNHKKLRTVHTSYMPSPDEHTRMSGTLS</sequence>